<reference evidence="3 5" key="3">
    <citation type="submission" date="2016-10" db="EMBL/GenBank/DDBJ databases">
        <authorList>
            <person name="de Groot N.N."/>
        </authorList>
    </citation>
    <scope>NUCLEOTIDE SEQUENCE [LARGE SCALE GENOMIC DNA]</scope>
    <source>
        <strain evidence="3 5">OGL-20</strain>
    </source>
</reference>
<reference evidence="2 4" key="1">
    <citation type="submission" date="2015-08" db="EMBL/GenBank/DDBJ databases">
        <title>Thermococcus thioreducens DSM 14981 genome sequencing.</title>
        <authorList>
            <person name="Hong S.-J."/>
            <person name="Kim M.-C."/>
            <person name="Shin J.-H."/>
        </authorList>
    </citation>
    <scope>NUCLEOTIDE SEQUENCE [LARGE SCALE GENOMIC DNA]</scope>
    <source>
        <strain evidence="2 4">DSM 14981</strain>
    </source>
</reference>
<dbReference type="Pfam" id="PF01874">
    <property type="entry name" value="CitG"/>
    <property type="match status" value="1"/>
</dbReference>
<keyword evidence="6" id="KW-1185">Reference proteome</keyword>
<evidence type="ECO:0000313" key="2">
    <source>
        <dbReference type="EMBL" id="KQH81641.1"/>
    </source>
</evidence>
<dbReference type="GeneID" id="33334688"/>
<evidence type="ECO:0000313" key="6">
    <source>
        <dbReference type="Proteomes" id="UP000250136"/>
    </source>
</evidence>
<dbReference type="AlphaFoldDB" id="A0A0Q2M0P5"/>
<gene>
    <name evidence="1" type="ORF">A3L14_09640</name>
    <name evidence="2" type="ORF">AMR53_10515</name>
    <name evidence="3" type="ORF">SAMN05216170_0008</name>
</gene>
<dbReference type="GO" id="GO:0046917">
    <property type="term" value="F:triphosphoribosyl-dephospho-CoA synthase activity"/>
    <property type="evidence" value="ECO:0007669"/>
    <property type="project" value="InterPro"/>
</dbReference>
<dbReference type="RefSeq" id="WP_055430213.1">
    <property type="nucleotide sequence ID" value="NZ_CP015105.1"/>
</dbReference>
<dbReference type="PATRIC" id="fig|277988.4.peg.2206"/>
<evidence type="ECO:0000313" key="1">
    <source>
        <dbReference type="EMBL" id="ASJ13133.1"/>
    </source>
</evidence>
<name>A0A0Q2M0P5_9EURY</name>
<reference evidence="1 6" key="2">
    <citation type="submission" date="2016-04" db="EMBL/GenBank/DDBJ databases">
        <title>Complete genome sequence of Thermococcus thioreducens type strain OGL-20P.</title>
        <authorList>
            <person name="Oger P.M."/>
        </authorList>
    </citation>
    <scope>NUCLEOTIDE SEQUENCE [LARGE SCALE GENOMIC DNA]</scope>
    <source>
        <strain evidence="1 6">OGL-20P</strain>
    </source>
</reference>
<dbReference type="STRING" id="277988.SAMN05216170_0008"/>
<dbReference type="KEGG" id="ttd:A3L14_09640"/>
<protein>
    <submittedName>
        <fullName evidence="2">Apo-citrate lyase phosphoribosyl-dephospho-CoA transferase</fullName>
    </submittedName>
    <submittedName>
        <fullName evidence="3">Triphosphoribosyl-dephospho-CoA synthase</fullName>
    </submittedName>
</protein>
<sequence>MERFKIVRAFILGPLLEATVPKPGNVNRYRDFGDLTIYNFLFADTAVIGVYYEAVKTAELLRKGIISFSEAGIGELIKRAVQASREAQDANPNFGVIALSVPLIMGLTVGRNILDAREKARLLIEESTVRDTMELYRAIRIANPKGIPSGVKYDVYSDESFRELFRDGINLARLAEMSCERELIFCEWINGYDLSYSTFGRLYGLIKELPLEDAVVEAFLELLAEKEDTLIMRKAGRREADLVRRKAREVLNGNLSLQEFDAFMREEGDLRNPGSLADIMAVSLSLLVLRGLRMEIRNGKVWGVIGRP</sequence>
<keyword evidence="2" id="KW-0808">Transferase</keyword>
<dbReference type="Proteomes" id="UP000182125">
    <property type="component" value="Unassembled WGS sequence"/>
</dbReference>
<organism evidence="2 4">
    <name type="scientific">Thermococcus thioreducens</name>
    <dbReference type="NCBI Taxonomy" id="277988"/>
    <lineage>
        <taxon>Archaea</taxon>
        <taxon>Methanobacteriati</taxon>
        <taxon>Methanobacteriota</taxon>
        <taxon>Thermococci</taxon>
        <taxon>Thermococcales</taxon>
        <taxon>Thermococcaceae</taxon>
        <taxon>Thermococcus</taxon>
    </lineage>
</organism>
<dbReference type="EMBL" id="FOIW01000001">
    <property type="protein sequence ID" value="SEV80657.1"/>
    <property type="molecule type" value="Genomic_DNA"/>
</dbReference>
<dbReference type="EMBL" id="CP015105">
    <property type="protein sequence ID" value="ASJ13133.1"/>
    <property type="molecule type" value="Genomic_DNA"/>
</dbReference>
<dbReference type="PANTHER" id="PTHR42280">
    <property type="entry name" value="CITG FAMILY PROTEIN"/>
    <property type="match status" value="1"/>
</dbReference>
<dbReference type="Gene3D" id="1.10.4200.10">
    <property type="entry name" value="Triphosphoribosyl-dephospho-CoA protein"/>
    <property type="match status" value="1"/>
</dbReference>
<dbReference type="OrthoDB" id="85890at2157"/>
<dbReference type="Proteomes" id="UP000051862">
    <property type="component" value="Unassembled WGS sequence"/>
</dbReference>
<evidence type="ECO:0000313" key="5">
    <source>
        <dbReference type="Proteomes" id="UP000182125"/>
    </source>
</evidence>
<proteinExistence type="predicted"/>
<evidence type="ECO:0000313" key="3">
    <source>
        <dbReference type="EMBL" id="SEV80657.1"/>
    </source>
</evidence>
<dbReference type="InterPro" id="IPR002736">
    <property type="entry name" value="CitG"/>
</dbReference>
<dbReference type="Proteomes" id="UP000250136">
    <property type="component" value="Chromosome"/>
</dbReference>
<dbReference type="PANTHER" id="PTHR42280:SF1">
    <property type="entry name" value="CITG FAMILY PROTEIN"/>
    <property type="match status" value="1"/>
</dbReference>
<keyword evidence="2" id="KW-0456">Lyase</keyword>
<dbReference type="EMBL" id="LIXN01000020">
    <property type="protein sequence ID" value="KQH81641.1"/>
    <property type="molecule type" value="Genomic_DNA"/>
</dbReference>
<dbReference type="GO" id="GO:0005524">
    <property type="term" value="F:ATP binding"/>
    <property type="evidence" value="ECO:0007669"/>
    <property type="project" value="InterPro"/>
</dbReference>
<evidence type="ECO:0000313" key="4">
    <source>
        <dbReference type="Proteomes" id="UP000051862"/>
    </source>
</evidence>
<dbReference type="GO" id="GO:0016829">
    <property type="term" value="F:lyase activity"/>
    <property type="evidence" value="ECO:0007669"/>
    <property type="project" value="UniProtKB-KW"/>
</dbReference>
<accession>A0A0Q2M0P5</accession>